<feature type="active site" evidence="6">
    <location>
        <position position="14"/>
    </location>
</feature>
<evidence type="ECO:0000256" key="5">
    <source>
        <dbReference type="ARBA" id="ARBA00051722"/>
    </source>
</evidence>
<feature type="active site" description="Nucleophile" evidence="6">
    <location>
        <position position="8"/>
    </location>
</feature>
<comment type="similarity">
    <text evidence="1">Belongs to the low molecular weight phosphotyrosine protein phosphatase family.</text>
</comment>
<evidence type="ECO:0000256" key="6">
    <source>
        <dbReference type="PIRSR" id="PIRSR617867-1"/>
    </source>
</evidence>
<dbReference type="InterPro" id="IPR023485">
    <property type="entry name" value="Ptyr_pPase"/>
</dbReference>
<dbReference type="InterPro" id="IPR036196">
    <property type="entry name" value="Ptyr_pPase_sf"/>
</dbReference>
<dbReference type="RefSeq" id="WP_131848753.1">
    <property type="nucleotide sequence ID" value="NZ_SLXV01000016.1"/>
</dbReference>
<keyword evidence="3" id="KW-0378">Hydrolase</keyword>
<proteinExistence type="inferred from homology"/>
<dbReference type="Gene3D" id="3.40.50.2300">
    <property type="match status" value="1"/>
</dbReference>
<dbReference type="Proteomes" id="UP000294746">
    <property type="component" value="Unassembled WGS sequence"/>
</dbReference>
<evidence type="ECO:0000256" key="3">
    <source>
        <dbReference type="ARBA" id="ARBA00022801"/>
    </source>
</evidence>
<dbReference type="OrthoDB" id="9784339at2"/>
<reference evidence="8 9" key="1">
    <citation type="submission" date="2019-03" db="EMBL/GenBank/DDBJ databases">
        <title>Genomic Encyclopedia of Type Strains, Phase IV (KMG-IV): sequencing the most valuable type-strain genomes for metagenomic binning, comparative biology and taxonomic classification.</title>
        <authorList>
            <person name="Goeker M."/>
        </authorList>
    </citation>
    <scope>NUCLEOTIDE SEQUENCE [LARGE SCALE GENOMIC DNA]</scope>
    <source>
        <strain evidence="8 9">DSM 46831</strain>
    </source>
</reference>
<feature type="active site" description="Proton donor" evidence="6">
    <location>
        <position position="124"/>
    </location>
</feature>
<dbReference type="PANTHER" id="PTHR11717:SF7">
    <property type="entry name" value="LOW MOLECULAR WEIGHT PHOSPHOTYROSINE PROTEIN PHOSPHATASE"/>
    <property type="match status" value="1"/>
</dbReference>
<dbReference type="EMBL" id="SLXV01000016">
    <property type="protein sequence ID" value="TCP68600.1"/>
    <property type="molecule type" value="Genomic_DNA"/>
</dbReference>
<dbReference type="AlphaFoldDB" id="A0A4R2RVZ5"/>
<sequence>MVSILFVCLGNICRSPMAEAVFRHYVIEEGLEHEIHIDSAGTGDWHIGEPPHQGTMLKLKEYGISSQGIHARQVKKGDFDQFQWIIGMDTSNVENLHKIAQTTHSHVYPFIHFIPGTTYEGVPDPWYTGNFQETYDLVQQGCKNLLDEIIAKHGLSKK</sequence>
<feature type="domain" description="Phosphotyrosine protein phosphatase I" evidence="7">
    <location>
        <begin position="2"/>
        <end position="148"/>
    </location>
</feature>
<dbReference type="FunFam" id="3.40.50.2300:FF:000113">
    <property type="entry name" value="Low molecular weight protein-tyrosine-phosphatase"/>
    <property type="match status" value="1"/>
</dbReference>
<dbReference type="SMART" id="SM00226">
    <property type="entry name" value="LMWPc"/>
    <property type="match status" value="1"/>
</dbReference>
<dbReference type="GO" id="GO:0004725">
    <property type="term" value="F:protein tyrosine phosphatase activity"/>
    <property type="evidence" value="ECO:0007669"/>
    <property type="project" value="UniProtKB-EC"/>
</dbReference>
<dbReference type="InterPro" id="IPR017867">
    <property type="entry name" value="Tyr_phospatase_low_mol_wt"/>
</dbReference>
<dbReference type="PRINTS" id="PR00719">
    <property type="entry name" value="LMWPTPASE"/>
</dbReference>
<protein>
    <recommendedName>
        <fullName evidence="2">protein-tyrosine-phosphatase</fullName>
        <ecNumber evidence="2">3.1.3.48</ecNumber>
    </recommendedName>
</protein>
<accession>A0A4R2RVZ5</accession>
<comment type="catalytic activity">
    <reaction evidence="5">
        <text>O-phospho-L-tyrosyl-[protein] + H2O = L-tyrosyl-[protein] + phosphate</text>
        <dbReference type="Rhea" id="RHEA:10684"/>
        <dbReference type="Rhea" id="RHEA-COMP:10136"/>
        <dbReference type="Rhea" id="RHEA-COMP:20101"/>
        <dbReference type="ChEBI" id="CHEBI:15377"/>
        <dbReference type="ChEBI" id="CHEBI:43474"/>
        <dbReference type="ChEBI" id="CHEBI:46858"/>
        <dbReference type="ChEBI" id="CHEBI:61978"/>
        <dbReference type="EC" id="3.1.3.48"/>
    </reaction>
</comment>
<evidence type="ECO:0000256" key="1">
    <source>
        <dbReference type="ARBA" id="ARBA00011063"/>
    </source>
</evidence>
<comment type="caution">
    <text evidence="8">The sequence shown here is derived from an EMBL/GenBank/DDBJ whole genome shotgun (WGS) entry which is preliminary data.</text>
</comment>
<keyword evidence="4" id="KW-0904">Protein phosphatase</keyword>
<name>A0A4R2RVZ5_9BACL</name>
<gene>
    <name evidence="8" type="ORF">EDD57_11662</name>
</gene>
<keyword evidence="9" id="KW-1185">Reference proteome</keyword>
<dbReference type="Pfam" id="PF01451">
    <property type="entry name" value="LMWPc"/>
    <property type="match status" value="1"/>
</dbReference>
<evidence type="ECO:0000256" key="4">
    <source>
        <dbReference type="ARBA" id="ARBA00022912"/>
    </source>
</evidence>
<evidence type="ECO:0000259" key="7">
    <source>
        <dbReference type="SMART" id="SM00226"/>
    </source>
</evidence>
<organism evidence="8 9">
    <name type="scientific">Baia soyae</name>
    <dbReference type="NCBI Taxonomy" id="1544746"/>
    <lineage>
        <taxon>Bacteria</taxon>
        <taxon>Bacillati</taxon>
        <taxon>Bacillota</taxon>
        <taxon>Bacilli</taxon>
        <taxon>Bacillales</taxon>
        <taxon>Thermoactinomycetaceae</taxon>
        <taxon>Baia</taxon>
    </lineage>
</organism>
<evidence type="ECO:0000256" key="2">
    <source>
        <dbReference type="ARBA" id="ARBA00013064"/>
    </source>
</evidence>
<dbReference type="InterPro" id="IPR050438">
    <property type="entry name" value="LMW_PTPase"/>
</dbReference>
<dbReference type="SUPFAM" id="SSF52788">
    <property type="entry name" value="Phosphotyrosine protein phosphatases I"/>
    <property type="match status" value="1"/>
</dbReference>
<dbReference type="CDD" id="cd16343">
    <property type="entry name" value="LMWPTP"/>
    <property type="match status" value="1"/>
</dbReference>
<evidence type="ECO:0000313" key="8">
    <source>
        <dbReference type="EMBL" id="TCP68600.1"/>
    </source>
</evidence>
<dbReference type="EC" id="3.1.3.48" evidence="2"/>
<dbReference type="PANTHER" id="PTHR11717">
    <property type="entry name" value="LOW MOLECULAR WEIGHT PROTEIN TYROSINE PHOSPHATASE"/>
    <property type="match status" value="1"/>
</dbReference>
<evidence type="ECO:0000313" key="9">
    <source>
        <dbReference type="Proteomes" id="UP000294746"/>
    </source>
</evidence>